<dbReference type="InterPro" id="IPR035979">
    <property type="entry name" value="RBD_domain_sf"/>
</dbReference>
<evidence type="ECO:0000256" key="4">
    <source>
        <dbReference type="ARBA" id="ARBA00022695"/>
    </source>
</evidence>
<dbReference type="InterPro" id="IPR058751">
    <property type="entry name" value="RDRP_helical"/>
</dbReference>
<keyword evidence="12" id="KW-1185">Reference proteome</keyword>
<evidence type="ECO:0000256" key="3">
    <source>
        <dbReference type="ARBA" id="ARBA00022679"/>
    </source>
</evidence>
<dbReference type="InterPro" id="IPR012677">
    <property type="entry name" value="Nucleotide-bd_a/b_plait_sf"/>
</dbReference>
<keyword evidence="3 9" id="KW-0808">Transferase</keyword>
<dbReference type="EMBL" id="OZ019895">
    <property type="protein sequence ID" value="CAK9220224.1"/>
    <property type="molecule type" value="Genomic_DNA"/>
</dbReference>
<feature type="domain" description="RRM" evidence="10">
    <location>
        <begin position="4"/>
        <end position="87"/>
    </location>
</feature>
<dbReference type="Pfam" id="PF24823">
    <property type="entry name" value="PH_RDR2"/>
    <property type="match status" value="1"/>
</dbReference>
<evidence type="ECO:0000256" key="7">
    <source>
        <dbReference type="ARBA" id="ARBA00048744"/>
    </source>
</evidence>
<accession>A0ABP0UFN3</accession>
<dbReference type="SUPFAM" id="SSF54928">
    <property type="entry name" value="RNA-binding domain, RBD"/>
    <property type="match status" value="1"/>
</dbReference>
<evidence type="ECO:0000256" key="2">
    <source>
        <dbReference type="ARBA" id="ARBA00022484"/>
    </source>
</evidence>
<reference evidence="11" key="1">
    <citation type="submission" date="2024-02" db="EMBL/GenBank/DDBJ databases">
        <authorList>
            <consortium name="ELIXIR-Norway"/>
            <consortium name="Elixir Norway"/>
        </authorList>
    </citation>
    <scope>NUCLEOTIDE SEQUENCE</scope>
</reference>
<dbReference type="InterPro" id="IPR057590">
    <property type="entry name" value="PH_RDR1/2-like"/>
</dbReference>
<dbReference type="PROSITE" id="PS50102">
    <property type="entry name" value="RRM"/>
    <property type="match status" value="1"/>
</dbReference>
<organism evidence="11 12">
    <name type="scientific">Sphagnum troendelagicum</name>
    <dbReference type="NCBI Taxonomy" id="128251"/>
    <lineage>
        <taxon>Eukaryota</taxon>
        <taxon>Viridiplantae</taxon>
        <taxon>Streptophyta</taxon>
        <taxon>Embryophyta</taxon>
        <taxon>Bryophyta</taxon>
        <taxon>Sphagnophytina</taxon>
        <taxon>Sphagnopsida</taxon>
        <taxon>Sphagnales</taxon>
        <taxon>Sphagnaceae</taxon>
        <taxon>Sphagnum</taxon>
    </lineage>
</organism>
<comment type="catalytic activity">
    <reaction evidence="7 9">
        <text>RNA(n) + a ribonucleoside 5'-triphosphate = RNA(n+1) + diphosphate</text>
        <dbReference type="Rhea" id="RHEA:21248"/>
        <dbReference type="Rhea" id="RHEA-COMP:14527"/>
        <dbReference type="Rhea" id="RHEA-COMP:17342"/>
        <dbReference type="ChEBI" id="CHEBI:33019"/>
        <dbReference type="ChEBI" id="CHEBI:61557"/>
        <dbReference type="ChEBI" id="CHEBI:140395"/>
        <dbReference type="EC" id="2.7.7.48"/>
    </reaction>
</comment>
<evidence type="ECO:0000256" key="5">
    <source>
        <dbReference type="ARBA" id="ARBA00022884"/>
    </source>
</evidence>
<dbReference type="CDD" id="cd00590">
    <property type="entry name" value="RRM_SF"/>
    <property type="match status" value="1"/>
</dbReference>
<name>A0ABP0UFN3_9BRYO</name>
<dbReference type="InterPro" id="IPR058752">
    <property type="entry name" value="RDRP_C_head"/>
</dbReference>
<evidence type="ECO:0000256" key="6">
    <source>
        <dbReference type="ARBA" id="ARBA00023158"/>
    </source>
</evidence>
<evidence type="ECO:0000313" key="11">
    <source>
        <dbReference type="EMBL" id="CAK9220224.1"/>
    </source>
</evidence>
<dbReference type="Gene3D" id="3.30.70.330">
    <property type="match status" value="1"/>
</dbReference>
<dbReference type="InterPro" id="IPR058763">
    <property type="entry name" value="RRM_RDR1/2-like"/>
</dbReference>
<dbReference type="PANTHER" id="PTHR23079">
    <property type="entry name" value="RNA-DEPENDENT RNA POLYMERASE"/>
    <property type="match status" value="1"/>
</dbReference>
<keyword evidence="6 9" id="KW-0943">RNA-mediated gene silencing</keyword>
<sequence length="1153" mass="129777">MGWCKTHVSKIPNSTTACELVSFLERAVGKDTVTLVEIKVNKNSFRPKGYGFVHFGNEEAAEKCAVLAENGRLVLLNSVLKVSLAERAIVQRPQHNMLQLENAALHMCCLMRPDTASILWSSSSNAVTAELDFSNRHLRLLLSAPRDYKMDFRFQDIYSIEDVTVCGTRTRALLLQLWNPPHVYRRKDVSQKTSEFLPGIFSSFSSADPYYFRKEEKEDPWMRATDFTPDKSIGQSLVYVLELPTTVIEQTMNDIFKKLADFRLASYPPVFREISLQTGKAYASSQVLVPIVNAPLGIDVPFELMFKVNQLVQLGNLSGPVLGEEFYWLLQSNVMPLEHAQVALESIINAEDVCWDPVKWVKDEVDEYRKGKRQATSVAAADGLMWVRRLYVSPTKVYCMGPELEGSNRVTRHYKDHIDRFLRVSFVDENFEPVPSTALSVPTRGNSLSGLVAERSEVFDRILTVLRQGVTVGGQKFEFLAFSASQLREQSVWMFASNQALMAQSIRTWMGDFLSIRNVAKCAARMGQCFSSSTPTLEVPAAEVEHIPDIERDDEFGLFQYCFSDGIGKISKAFAVEVAKKCGAKKLQAGDSPSAFQIRYGGYKGVVAVDPKSTFKLSLRPSMRKFASTHVGLDVLSSSRFLPCFLNRQIITLLSTLGVSDSVFEQMQAAVVRQLDAMLKDPEVACEVLQMTNSGGMHTKLVSMLKAGYNPQIEPFVLGLLQAFRTCQLLDLRTKSRIFVPKGRLLMGCLDETKTLNYGEVFVQVTPSPGDRRFVDDGLTQFPKYPLGETKKKGVAHVVTGWVVVAKNPCVHPGDIRKLKAVDVPGLHHMFDCLVFPQKGHRPHPNECSGSDLDGDLYFLSWDEALVPASADNPMDYCPPGQVSLDHPVTVEEIQEFFVKHMVNDSLGTISNAHVVHADREPEMARSAKCEELAKLVSIAVDFPKTGVPAVIPNNLRPHQYPDFMEKEDKETYKSERVLGKLFRFVKEAANQQLPTSSISKADIVQSFDPQLRFNGYEDFLEEASVHKNWYDRKLIGLMNQYGIETEAEAISGNIMRLSRHYCKRNGAVNDRIRESIDCLEKEARSWFESHDLTEENETCAKASAWYYVTYHPNYIANGEYFAAGKCKVQLLSFPWVVCDVLLRIKRFKQALQ</sequence>
<evidence type="ECO:0000256" key="1">
    <source>
        <dbReference type="ARBA" id="ARBA00005762"/>
    </source>
</evidence>
<dbReference type="InterPro" id="IPR057596">
    <property type="entry name" value="RDRP_core"/>
</dbReference>
<dbReference type="Pfam" id="PF26252">
    <property type="entry name" value="RdRP_helical"/>
    <property type="match status" value="1"/>
</dbReference>
<comment type="similarity">
    <text evidence="1 9">Belongs to the RdRP family.</text>
</comment>
<dbReference type="Pfam" id="PF26250">
    <property type="entry name" value="RRM_RdRP1_2"/>
    <property type="match status" value="1"/>
</dbReference>
<evidence type="ECO:0000256" key="9">
    <source>
        <dbReference type="RuleBase" id="RU363098"/>
    </source>
</evidence>
<keyword evidence="2 9" id="KW-0696">RNA-directed RNA polymerase</keyword>
<evidence type="ECO:0000259" key="10">
    <source>
        <dbReference type="PROSITE" id="PS50102"/>
    </source>
</evidence>
<comment type="function">
    <text evidence="9">Probably involved in the RNA silencing pathway and required for the generation of small interfering RNAs (siRNAs).</text>
</comment>
<keyword evidence="5 8" id="KW-0694">RNA-binding</keyword>
<dbReference type="Proteomes" id="UP001497512">
    <property type="component" value="Chromosome 3"/>
</dbReference>
<proteinExistence type="inferred from homology"/>
<keyword evidence="4 9" id="KW-0548">Nucleotidyltransferase</keyword>
<dbReference type="EC" id="2.7.7.48" evidence="9"/>
<dbReference type="Pfam" id="PF26253">
    <property type="entry name" value="RdRP_head"/>
    <property type="match status" value="1"/>
</dbReference>
<dbReference type="SMART" id="SM00360">
    <property type="entry name" value="RRM"/>
    <property type="match status" value="1"/>
</dbReference>
<dbReference type="Pfam" id="PF05183">
    <property type="entry name" value="RdRP"/>
    <property type="match status" value="1"/>
</dbReference>
<dbReference type="InterPro" id="IPR007855">
    <property type="entry name" value="RDRP"/>
</dbReference>
<protein>
    <recommendedName>
        <fullName evidence="9">RNA-dependent RNA polymerase</fullName>
        <ecNumber evidence="9">2.7.7.48</ecNumber>
    </recommendedName>
</protein>
<evidence type="ECO:0000256" key="8">
    <source>
        <dbReference type="PROSITE-ProRule" id="PRU00176"/>
    </source>
</evidence>
<dbReference type="PANTHER" id="PTHR23079:SF5">
    <property type="entry name" value="RNA-DEPENDENT RNA POLYMERASE 2"/>
    <property type="match status" value="1"/>
</dbReference>
<dbReference type="InterPro" id="IPR000504">
    <property type="entry name" value="RRM_dom"/>
</dbReference>
<gene>
    <name evidence="11" type="ORF">CSSPTR1EN2_LOCUS15293</name>
</gene>
<evidence type="ECO:0000313" key="12">
    <source>
        <dbReference type="Proteomes" id="UP001497512"/>
    </source>
</evidence>